<organism evidence="8">
    <name type="scientific">viral metagenome</name>
    <dbReference type="NCBI Taxonomy" id="1070528"/>
    <lineage>
        <taxon>unclassified sequences</taxon>
        <taxon>metagenomes</taxon>
        <taxon>organismal metagenomes</taxon>
    </lineage>
</organism>
<keyword evidence="5" id="KW-0560">Oxidoreductase</keyword>
<proteinExistence type="predicted"/>
<evidence type="ECO:0000256" key="2">
    <source>
        <dbReference type="ARBA" id="ARBA00012512"/>
    </source>
</evidence>
<evidence type="ECO:0000256" key="6">
    <source>
        <dbReference type="ARBA" id="ARBA00023157"/>
    </source>
</evidence>
<dbReference type="EMBL" id="MN740346">
    <property type="protein sequence ID" value="QHU01572.1"/>
    <property type="molecule type" value="Genomic_DNA"/>
</dbReference>
<sequence length="168" mass="20269">MIESTIWGPSLWYLIHTLSYTYDKNHKIHYQDFFNYLKIIIPCPVCREHYQSYITKTPIILDDKNDIINWCFIFHNAVNKRLDNKSISIETCNTLYKKVDNRIILNFLKIIMKEHIDHLFIFKKFLLILLKIYPDKNIRNQNNINKIKNAKGIQFLFEINNLYKLLGN</sequence>
<dbReference type="PANTHER" id="PTHR12645">
    <property type="entry name" value="ALR/ERV"/>
    <property type="match status" value="1"/>
</dbReference>
<protein>
    <recommendedName>
        <fullName evidence="2">thiol oxidase</fullName>
        <ecNumber evidence="2">1.8.3.2</ecNumber>
    </recommendedName>
</protein>
<keyword evidence="6" id="KW-1015">Disulfide bond</keyword>
<dbReference type="PROSITE" id="PS51324">
    <property type="entry name" value="ERV_ALR"/>
    <property type="match status" value="1"/>
</dbReference>
<dbReference type="InterPro" id="IPR039799">
    <property type="entry name" value="ALR/ERV"/>
</dbReference>
<evidence type="ECO:0000256" key="1">
    <source>
        <dbReference type="ARBA" id="ARBA00001974"/>
    </source>
</evidence>
<name>A0A6C0J7D8_9ZZZZ</name>
<dbReference type="EC" id="1.8.3.2" evidence="2"/>
<accession>A0A6C0J7D8</accession>
<dbReference type="GO" id="GO:0016971">
    <property type="term" value="F:flavin-dependent sulfhydryl oxidase activity"/>
    <property type="evidence" value="ECO:0007669"/>
    <property type="project" value="InterPro"/>
</dbReference>
<dbReference type="GO" id="GO:0050660">
    <property type="term" value="F:flavin adenine dinucleotide binding"/>
    <property type="evidence" value="ECO:0007669"/>
    <property type="project" value="TreeGrafter"/>
</dbReference>
<keyword evidence="4" id="KW-0274">FAD</keyword>
<dbReference type="SUPFAM" id="SSF69000">
    <property type="entry name" value="FAD-dependent thiol oxidase"/>
    <property type="match status" value="1"/>
</dbReference>
<evidence type="ECO:0000259" key="7">
    <source>
        <dbReference type="PROSITE" id="PS51324"/>
    </source>
</evidence>
<dbReference type="Pfam" id="PF04777">
    <property type="entry name" value="Evr1_Alr"/>
    <property type="match status" value="1"/>
</dbReference>
<dbReference type="Gene3D" id="1.20.120.310">
    <property type="entry name" value="ERV/ALR sulfhydryl oxidase domain"/>
    <property type="match status" value="1"/>
</dbReference>
<evidence type="ECO:0000256" key="3">
    <source>
        <dbReference type="ARBA" id="ARBA00022630"/>
    </source>
</evidence>
<dbReference type="AlphaFoldDB" id="A0A6C0J7D8"/>
<dbReference type="InterPro" id="IPR017905">
    <property type="entry name" value="ERV/ALR_sulphydryl_oxidase"/>
</dbReference>
<dbReference type="InterPro" id="IPR036774">
    <property type="entry name" value="ERV/ALR_sulphydryl_oxid_sf"/>
</dbReference>
<dbReference type="PANTHER" id="PTHR12645:SF0">
    <property type="entry name" value="FAD-LINKED SULFHYDRYL OXIDASE ALR"/>
    <property type="match status" value="1"/>
</dbReference>
<evidence type="ECO:0000256" key="5">
    <source>
        <dbReference type="ARBA" id="ARBA00023002"/>
    </source>
</evidence>
<comment type="cofactor">
    <cofactor evidence="1">
        <name>FAD</name>
        <dbReference type="ChEBI" id="CHEBI:57692"/>
    </cofactor>
</comment>
<evidence type="ECO:0000256" key="4">
    <source>
        <dbReference type="ARBA" id="ARBA00022827"/>
    </source>
</evidence>
<feature type="domain" description="ERV/ALR sulfhydryl oxidase" evidence="7">
    <location>
        <begin position="1"/>
        <end position="96"/>
    </location>
</feature>
<evidence type="ECO:0000313" key="8">
    <source>
        <dbReference type="EMBL" id="QHU01572.1"/>
    </source>
</evidence>
<reference evidence="8" key="1">
    <citation type="journal article" date="2020" name="Nature">
        <title>Giant virus diversity and host interactions through global metagenomics.</title>
        <authorList>
            <person name="Schulz F."/>
            <person name="Roux S."/>
            <person name="Paez-Espino D."/>
            <person name="Jungbluth S."/>
            <person name="Walsh D.A."/>
            <person name="Denef V.J."/>
            <person name="McMahon K.D."/>
            <person name="Konstantinidis K.T."/>
            <person name="Eloe-Fadrosh E.A."/>
            <person name="Kyrpides N.C."/>
            <person name="Woyke T."/>
        </authorList>
    </citation>
    <scope>NUCLEOTIDE SEQUENCE</scope>
    <source>
        <strain evidence="8">GVMAG-M-3300025874-2</strain>
    </source>
</reference>
<dbReference type="GO" id="GO:0005739">
    <property type="term" value="C:mitochondrion"/>
    <property type="evidence" value="ECO:0007669"/>
    <property type="project" value="TreeGrafter"/>
</dbReference>
<keyword evidence="3" id="KW-0285">Flavoprotein</keyword>